<evidence type="ECO:0000256" key="1">
    <source>
        <dbReference type="SAM" id="Phobius"/>
    </source>
</evidence>
<evidence type="ECO:0000313" key="4">
    <source>
        <dbReference type="Proteomes" id="UP000719766"/>
    </source>
</evidence>
<name>A0A9P7E3M4_9AGAM</name>
<dbReference type="GO" id="GO:0005525">
    <property type="term" value="F:GTP binding"/>
    <property type="evidence" value="ECO:0007669"/>
    <property type="project" value="InterPro"/>
</dbReference>
<dbReference type="OrthoDB" id="391988at2759"/>
<feature type="transmembrane region" description="Helical" evidence="1">
    <location>
        <begin position="469"/>
        <end position="488"/>
    </location>
</feature>
<dbReference type="RefSeq" id="XP_041168008.1">
    <property type="nucleotide sequence ID" value="XM_041305511.1"/>
</dbReference>
<feature type="domain" description="G" evidence="2">
    <location>
        <begin position="147"/>
        <end position="222"/>
    </location>
</feature>
<comment type="caution">
    <text evidence="3">The sequence shown here is derived from an EMBL/GenBank/DDBJ whole genome shotgun (WGS) entry which is preliminary data.</text>
</comment>
<dbReference type="Proteomes" id="UP000719766">
    <property type="component" value="Unassembled WGS sequence"/>
</dbReference>
<keyword evidence="1" id="KW-1133">Transmembrane helix</keyword>
<evidence type="ECO:0000313" key="3">
    <source>
        <dbReference type="EMBL" id="KAG1810343.1"/>
    </source>
</evidence>
<feature type="transmembrane region" description="Helical" evidence="1">
    <location>
        <begin position="495"/>
        <end position="513"/>
    </location>
</feature>
<sequence>MATNAPHPPMALYIHGITIDFSKSKTNIASAEVRIGESYSPIEHRAAKSLRHAYSPPIVLSRGYSFALRMHYKKHFRTKHEDIAFDPDDMFRAYNPSQREYSKVYNNITIVVKLSSDATTEAEQSGSPDQSLPSTTLEMFTRCPRFRILVIGKSGVGKSSLISQAFGVEKKIIADDEPGEANIDKELISTRNERFVLHDSKGFEAGDEGNFKIARDFIVHRRTMSPEHQLHAVWLCFEIPRAGGRFLETGTEDFLKSKSSGELGNVPVIIVLTKYDLLVDRIERTLGRSLLSDKDRKEFVKTKAEAELQDTCIGPLERFAGPDIPHAMISTEEDYEETLAHLIQITEQCVGQHSASEASATASVAQHSASEAAVMSSIAQRVDPGLKIKASIEVGKKKYWKALKSCPTFKKRRMWECLHVLHTDIVNVWNFHDPYHHLDSQDFRDMMLKIVDKMEVGPTGYSTNIKTPISMVSAISVVAAIAGIVSALAGPAAPIVVPIAVGAVLATWVYEIYQISHPVLRRFMAYIIHLTLVLQTLFIVSEGQELTRRAIKLAVTSYLASPTSKEVPAWIQDYDEQLNILERADCEILDKIIDVMQRYKIDAAQISKLRADVPPVDLSSDEPW</sequence>
<keyword evidence="1" id="KW-0472">Membrane</keyword>
<dbReference type="EMBL" id="JABBWE010000001">
    <property type="protein sequence ID" value="KAG1810343.1"/>
    <property type="molecule type" value="Genomic_DNA"/>
</dbReference>
<dbReference type="InterPro" id="IPR027417">
    <property type="entry name" value="P-loop_NTPase"/>
</dbReference>
<proteinExistence type="predicted"/>
<protein>
    <recommendedName>
        <fullName evidence="2">G domain-containing protein</fullName>
    </recommendedName>
</protein>
<dbReference type="CDD" id="cd00882">
    <property type="entry name" value="Ras_like_GTPase"/>
    <property type="match status" value="1"/>
</dbReference>
<evidence type="ECO:0000259" key="2">
    <source>
        <dbReference type="Pfam" id="PF01926"/>
    </source>
</evidence>
<dbReference type="PRINTS" id="PR00449">
    <property type="entry name" value="RASTRNSFRMNG"/>
</dbReference>
<reference evidence="3" key="1">
    <citation type="journal article" date="2020" name="New Phytol.">
        <title>Comparative genomics reveals dynamic genome evolution in host specialist ectomycorrhizal fungi.</title>
        <authorList>
            <person name="Lofgren L.A."/>
            <person name="Nguyen N.H."/>
            <person name="Vilgalys R."/>
            <person name="Ruytinx J."/>
            <person name="Liao H.L."/>
            <person name="Branco S."/>
            <person name="Kuo A."/>
            <person name="LaButti K."/>
            <person name="Lipzen A."/>
            <person name="Andreopoulos W."/>
            <person name="Pangilinan J."/>
            <person name="Riley R."/>
            <person name="Hundley H."/>
            <person name="Na H."/>
            <person name="Barry K."/>
            <person name="Grigoriev I.V."/>
            <person name="Stajich J.E."/>
            <person name="Kennedy P.G."/>
        </authorList>
    </citation>
    <scope>NUCLEOTIDE SEQUENCE</scope>
    <source>
        <strain evidence="3">S12</strain>
    </source>
</reference>
<dbReference type="GeneID" id="64599275"/>
<keyword evidence="4" id="KW-1185">Reference proteome</keyword>
<gene>
    <name evidence="3" type="ORF">HD556DRAFT_1436082</name>
</gene>
<dbReference type="InterPro" id="IPR006073">
    <property type="entry name" value="GTP-bd"/>
</dbReference>
<dbReference type="SUPFAM" id="SSF52540">
    <property type="entry name" value="P-loop containing nucleoside triphosphate hydrolases"/>
    <property type="match status" value="1"/>
</dbReference>
<organism evidence="3 4">
    <name type="scientific">Suillus plorans</name>
    <dbReference type="NCBI Taxonomy" id="116603"/>
    <lineage>
        <taxon>Eukaryota</taxon>
        <taxon>Fungi</taxon>
        <taxon>Dikarya</taxon>
        <taxon>Basidiomycota</taxon>
        <taxon>Agaricomycotina</taxon>
        <taxon>Agaricomycetes</taxon>
        <taxon>Agaricomycetidae</taxon>
        <taxon>Boletales</taxon>
        <taxon>Suillineae</taxon>
        <taxon>Suillaceae</taxon>
        <taxon>Suillus</taxon>
    </lineage>
</organism>
<dbReference type="Gene3D" id="3.40.50.300">
    <property type="entry name" value="P-loop containing nucleotide triphosphate hydrolases"/>
    <property type="match status" value="1"/>
</dbReference>
<accession>A0A9P7E3M4</accession>
<keyword evidence="1" id="KW-0812">Transmembrane</keyword>
<dbReference type="Pfam" id="PF01926">
    <property type="entry name" value="MMR_HSR1"/>
    <property type="match status" value="1"/>
</dbReference>
<dbReference type="AlphaFoldDB" id="A0A9P7E3M4"/>
<feature type="transmembrane region" description="Helical" evidence="1">
    <location>
        <begin position="519"/>
        <end position="540"/>
    </location>
</feature>